<dbReference type="RefSeq" id="WP_238243657.1">
    <property type="nucleotide sequence ID" value="NZ_BPQP01000023.1"/>
</dbReference>
<dbReference type="EMBL" id="BPQP01000023">
    <property type="protein sequence ID" value="GJD94484.1"/>
    <property type="molecule type" value="Genomic_DNA"/>
</dbReference>
<keyword evidence="1" id="KW-0732">Signal</keyword>
<proteinExistence type="predicted"/>
<feature type="signal peptide" evidence="1">
    <location>
        <begin position="1"/>
        <end position="29"/>
    </location>
</feature>
<evidence type="ECO:0000313" key="3">
    <source>
        <dbReference type="Proteomes" id="UP001055125"/>
    </source>
</evidence>
<name>A0ABQ4RXP7_9HYPH</name>
<comment type="caution">
    <text evidence="2">The sequence shown here is derived from an EMBL/GenBank/DDBJ whole genome shotgun (WGS) entry which is preliminary data.</text>
</comment>
<reference evidence="2" key="1">
    <citation type="journal article" date="2021" name="Front. Microbiol.">
        <title>Comprehensive Comparative Genomics and Phenotyping of Methylobacterium Species.</title>
        <authorList>
            <person name="Alessa O."/>
            <person name="Ogura Y."/>
            <person name="Fujitani Y."/>
            <person name="Takami H."/>
            <person name="Hayashi T."/>
            <person name="Sahin N."/>
            <person name="Tani A."/>
        </authorList>
    </citation>
    <scope>NUCLEOTIDE SEQUENCE</scope>
    <source>
        <strain evidence="2">DSM 19015</strain>
    </source>
</reference>
<reference evidence="2" key="2">
    <citation type="submission" date="2021-08" db="EMBL/GenBank/DDBJ databases">
        <authorList>
            <person name="Tani A."/>
            <person name="Ola A."/>
            <person name="Ogura Y."/>
            <person name="Katsura K."/>
            <person name="Hayashi T."/>
        </authorList>
    </citation>
    <scope>NUCLEOTIDE SEQUENCE</scope>
    <source>
        <strain evidence="2">DSM 19015</strain>
    </source>
</reference>
<gene>
    <name evidence="2" type="ORF">OCOJLMKI_1686</name>
</gene>
<evidence type="ECO:0000313" key="2">
    <source>
        <dbReference type="EMBL" id="GJD94484.1"/>
    </source>
</evidence>
<protein>
    <recommendedName>
        <fullName evidence="4">Cobalt-zinc-cadmium resistance protein</fullName>
    </recommendedName>
</protein>
<feature type="chain" id="PRO_5045591378" description="Cobalt-zinc-cadmium resistance protein" evidence="1">
    <location>
        <begin position="30"/>
        <end position="165"/>
    </location>
</feature>
<sequence length="165" mass="16475">MRSGRQIARLVAVMIAMIITSAAPSVVQAHEGHAHHEPAVAEVHVVAPELVAPSMWNSAALTAPPSFAVQTAAALAGSPAADDPGVADEARTGSLKAVPGAKGCCPGACRGSCCGTMACHGPGILSGPSTLPSRAFGHVKLMPSDIVVVSGIGPEAVRKPPRPLA</sequence>
<accession>A0ABQ4RXP7</accession>
<organism evidence="2 3">
    <name type="scientific">Methylobacterium iners</name>
    <dbReference type="NCBI Taxonomy" id="418707"/>
    <lineage>
        <taxon>Bacteria</taxon>
        <taxon>Pseudomonadati</taxon>
        <taxon>Pseudomonadota</taxon>
        <taxon>Alphaproteobacteria</taxon>
        <taxon>Hyphomicrobiales</taxon>
        <taxon>Methylobacteriaceae</taxon>
        <taxon>Methylobacterium</taxon>
    </lineage>
</organism>
<dbReference type="Proteomes" id="UP001055125">
    <property type="component" value="Unassembled WGS sequence"/>
</dbReference>
<evidence type="ECO:0000256" key="1">
    <source>
        <dbReference type="SAM" id="SignalP"/>
    </source>
</evidence>
<evidence type="ECO:0008006" key="4">
    <source>
        <dbReference type="Google" id="ProtNLM"/>
    </source>
</evidence>
<keyword evidence="3" id="KW-1185">Reference proteome</keyword>